<feature type="region of interest" description="Disordered" evidence="1">
    <location>
        <begin position="239"/>
        <end position="267"/>
    </location>
</feature>
<evidence type="ECO:0000313" key="3">
    <source>
        <dbReference type="Proteomes" id="UP000321523"/>
    </source>
</evidence>
<proteinExistence type="predicted"/>
<protein>
    <recommendedName>
        <fullName evidence="4">Helix-turn-helix domain-containing protein</fullName>
    </recommendedName>
</protein>
<feature type="compositionally biased region" description="Basic and acidic residues" evidence="1">
    <location>
        <begin position="121"/>
        <end position="151"/>
    </location>
</feature>
<feature type="compositionally biased region" description="Basic and acidic residues" evidence="1">
    <location>
        <begin position="239"/>
        <end position="263"/>
    </location>
</feature>
<dbReference type="AlphaFoldDB" id="A0A512DUE4"/>
<organism evidence="2 3">
    <name type="scientific">Skermanella aerolata</name>
    <dbReference type="NCBI Taxonomy" id="393310"/>
    <lineage>
        <taxon>Bacteria</taxon>
        <taxon>Pseudomonadati</taxon>
        <taxon>Pseudomonadota</taxon>
        <taxon>Alphaproteobacteria</taxon>
        <taxon>Rhodospirillales</taxon>
        <taxon>Azospirillaceae</taxon>
        <taxon>Skermanella</taxon>
    </lineage>
</organism>
<feature type="region of interest" description="Disordered" evidence="1">
    <location>
        <begin position="104"/>
        <end position="178"/>
    </location>
</feature>
<dbReference type="InterPro" id="IPR036390">
    <property type="entry name" value="WH_DNA-bd_sf"/>
</dbReference>
<sequence length="289" mass="32043">MEEQSRQRVGLVPIAIFQHPDCGCEEQGIYGFMSTHACRRGYLWLGLATIAEAVKLDRGKVRRRLEKMTALGFVERLPHPDPAIRCWMYRLTGHARLVDGLLGEDTGPKAGLSRNPAGERVYADDERHDEHEHLEHLTEDSLSRATERAGREPGINAGTGSEPSKSAVPDYPAPLSPGWTPTDADLAFAGTARSDLTASDVAAVTAKFVDRYGGQRLPDPSSIFRSWIKREIKSDVHDARNRNTGSHRDGATRASTRIHDHRGIAQRNRAAADDCLRRILARRTEHLSS</sequence>
<dbReference type="SUPFAM" id="SSF46785">
    <property type="entry name" value="Winged helix' DNA-binding domain"/>
    <property type="match status" value="1"/>
</dbReference>
<dbReference type="Proteomes" id="UP000321523">
    <property type="component" value="Unassembled WGS sequence"/>
</dbReference>
<accession>A0A512DUE4</accession>
<keyword evidence="3" id="KW-1185">Reference proteome</keyword>
<comment type="caution">
    <text evidence="2">The sequence shown here is derived from an EMBL/GenBank/DDBJ whole genome shotgun (WGS) entry which is preliminary data.</text>
</comment>
<name>A0A512DUE4_9PROT</name>
<gene>
    <name evidence="2" type="ORF">SAE02_42410</name>
</gene>
<evidence type="ECO:0008006" key="4">
    <source>
        <dbReference type="Google" id="ProtNLM"/>
    </source>
</evidence>
<dbReference type="EMBL" id="BJYZ01000019">
    <property type="protein sequence ID" value="GEO40093.1"/>
    <property type="molecule type" value="Genomic_DNA"/>
</dbReference>
<evidence type="ECO:0000313" key="2">
    <source>
        <dbReference type="EMBL" id="GEO40093.1"/>
    </source>
</evidence>
<reference evidence="2 3" key="1">
    <citation type="submission" date="2019-07" db="EMBL/GenBank/DDBJ databases">
        <title>Whole genome shotgun sequence of Skermanella aerolata NBRC 106429.</title>
        <authorList>
            <person name="Hosoyama A."/>
            <person name="Uohara A."/>
            <person name="Ohji S."/>
            <person name="Ichikawa N."/>
        </authorList>
    </citation>
    <scope>NUCLEOTIDE SEQUENCE [LARGE SCALE GENOMIC DNA]</scope>
    <source>
        <strain evidence="2 3">NBRC 106429</strain>
    </source>
</reference>
<evidence type="ECO:0000256" key="1">
    <source>
        <dbReference type="SAM" id="MobiDB-lite"/>
    </source>
</evidence>